<dbReference type="Pfam" id="PF13359">
    <property type="entry name" value="DDE_Tnp_4"/>
    <property type="match status" value="1"/>
</dbReference>
<dbReference type="InterPro" id="IPR045249">
    <property type="entry name" value="HARBI1-like"/>
</dbReference>
<accession>A0AA38IYT8</accession>
<keyword evidence="10" id="KW-1185">Reference proteome</keyword>
<evidence type="ECO:0000256" key="3">
    <source>
        <dbReference type="ARBA" id="ARBA00006958"/>
    </source>
</evidence>
<dbReference type="PANTHER" id="PTHR22930">
    <property type="match status" value="1"/>
</dbReference>
<evidence type="ECO:0000256" key="2">
    <source>
        <dbReference type="ARBA" id="ARBA00004123"/>
    </source>
</evidence>
<name>A0AA38IYT8_9CUCU</name>
<evidence type="ECO:0000313" key="9">
    <source>
        <dbReference type="EMBL" id="KAJ3661694.1"/>
    </source>
</evidence>
<feature type="domain" description="DDE Tnp4" evidence="8">
    <location>
        <begin position="40"/>
        <end position="193"/>
    </location>
</feature>
<dbReference type="PANTHER" id="PTHR22930:SF85">
    <property type="entry name" value="GH03217P-RELATED"/>
    <property type="match status" value="1"/>
</dbReference>
<dbReference type="InterPro" id="IPR027806">
    <property type="entry name" value="HARBI1_dom"/>
</dbReference>
<reference evidence="9" key="1">
    <citation type="journal article" date="2023" name="G3 (Bethesda)">
        <title>Whole genome assemblies of Zophobas morio and Tenebrio molitor.</title>
        <authorList>
            <person name="Kaur S."/>
            <person name="Stinson S.A."/>
            <person name="diCenzo G.C."/>
        </authorList>
    </citation>
    <scope>NUCLEOTIDE SEQUENCE</scope>
    <source>
        <strain evidence="9">QUZm001</strain>
    </source>
</reference>
<dbReference type="GO" id="GO:0005634">
    <property type="term" value="C:nucleus"/>
    <property type="evidence" value="ECO:0007669"/>
    <property type="project" value="UniProtKB-SubCell"/>
</dbReference>
<dbReference type="GO" id="GO:0016787">
    <property type="term" value="F:hydrolase activity"/>
    <property type="evidence" value="ECO:0007669"/>
    <property type="project" value="UniProtKB-KW"/>
</dbReference>
<evidence type="ECO:0000256" key="1">
    <source>
        <dbReference type="ARBA" id="ARBA00001968"/>
    </source>
</evidence>
<evidence type="ECO:0000256" key="6">
    <source>
        <dbReference type="ARBA" id="ARBA00022801"/>
    </source>
</evidence>
<comment type="similarity">
    <text evidence="3">Belongs to the HARBI1 family.</text>
</comment>
<dbReference type="EMBL" id="JALNTZ010000002">
    <property type="protein sequence ID" value="KAJ3661694.1"/>
    <property type="molecule type" value="Genomic_DNA"/>
</dbReference>
<dbReference type="Proteomes" id="UP001168821">
    <property type="component" value="Unassembled WGS sequence"/>
</dbReference>
<dbReference type="AlphaFoldDB" id="A0AA38IYT8"/>
<organism evidence="9 10">
    <name type="scientific">Zophobas morio</name>
    <dbReference type="NCBI Taxonomy" id="2755281"/>
    <lineage>
        <taxon>Eukaryota</taxon>
        <taxon>Metazoa</taxon>
        <taxon>Ecdysozoa</taxon>
        <taxon>Arthropoda</taxon>
        <taxon>Hexapoda</taxon>
        <taxon>Insecta</taxon>
        <taxon>Pterygota</taxon>
        <taxon>Neoptera</taxon>
        <taxon>Endopterygota</taxon>
        <taxon>Coleoptera</taxon>
        <taxon>Polyphaga</taxon>
        <taxon>Cucujiformia</taxon>
        <taxon>Tenebrionidae</taxon>
        <taxon>Zophobas</taxon>
    </lineage>
</organism>
<proteinExistence type="inferred from homology"/>
<dbReference type="GO" id="GO:0046872">
    <property type="term" value="F:metal ion binding"/>
    <property type="evidence" value="ECO:0007669"/>
    <property type="project" value="UniProtKB-KW"/>
</dbReference>
<keyword evidence="4" id="KW-0540">Nuclease</keyword>
<evidence type="ECO:0000256" key="4">
    <source>
        <dbReference type="ARBA" id="ARBA00022722"/>
    </source>
</evidence>
<evidence type="ECO:0000259" key="8">
    <source>
        <dbReference type="Pfam" id="PF13359"/>
    </source>
</evidence>
<keyword evidence="5" id="KW-0479">Metal-binding</keyword>
<gene>
    <name evidence="9" type="ORF">Zmor_006081</name>
</gene>
<keyword evidence="6" id="KW-0378">Hydrolase</keyword>
<comment type="cofactor">
    <cofactor evidence="1">
        <name>a divalent metal cation</name>
        <dbReference type="ChEBI" id="CHEBI:60240"/>
    </cofactor>
</comment>
<keyword evidence="7" id="KW-0539">Nucleus</keyword>
<comment type="caution">
    <text evidence="9">The sequence shown here is derived from an EMBL/GenBank/DDBJ whole genome shotgun (WGS) entry which is preliminary data.</text>
</comment>
<protein>
    <recommendedName>
        <fullName evidence="8">DDE Tnp4 domain-containing protein</fullName>
    </recommendedName>
</protein>
<dbReference type="GO" id="GO:0004518">
    <property type="term" value="F:nuclease activity"/>
    <property type="evidence" value="ECO:0007669"/>
    <property type="project" value="UniProtKB-KW"/>
</dbReference>
<evidence type="ECO:0000256" key="5">
    <source>
        <dbReference type="ARBA" id="ARBA00022723"/>
    </source>
</evidence>
<evidence type="ECO:0000313" key="10">
    <source>
        <dbReference type="Proteomes" id="UP001168821"/>
    </source>
</evidence>
<sequence>MAAVPGWLLMQNEERRQRNKLQEAIFFFKYQFPHAIGANDGTHVAIVTPQVNHPVHLAAPYLNRKGFYSINVQIIVDAHLEILNTNARYPESVYDSAIWMMSNVNRHLRNKYLNENIDYHLIGDEGYPLSPWLMVQYPGQINPIEPREIFNQRLRRSRNCVEVLDGRLKRRFRCTLKDRTLHYNPIKAAKIIYYLFDSLNISKFLNN</sequence>
<evidence type="ECO:0000256" key="7">
    <source>
        <dbReference type="ARBA" id="ARBA00023242"/>
    </source>
</evidence>
<comment type="subcellular location">
    <subcellularLocation>
        <location evidence="2">Nucleus</location>
    </subcellularLocation>
</comment>